<dbReference type="SUPFAM" id="SSF48498">
    <property type="entry name" value="Tetracyclin repressor-like, C-terminal domain"/>
    <property type="match status" value="1"/>
</dbReference>
<dbReference type="EMBL" id="JBHSCN010000006">
    <property type="protein sequence ID" value="MFC4244506.1"/>
    <property type="molecule type" value="Genomic_DNA"/>
</dbReference>
<dbReference type="PANTHER" id="PTHR47506:SF1">
    <property type="entry name" value="HTH-TYPE TRANSCRIPTIONAL REGULATOR YJDC"/>
    <property type="match status" value="1"/>
</dbReference>
<dbReference type="InterPro" id="IPR001647">
    <property type="entry name" value="HTH_TetR"/>
</dbReference>
<dbReference type="InterPro" id="IPR039538">
    <property type="entry name" value="BetI_C"/>
</dbReference>
<keyword evidence="2" id="KW-0805">Transcription regulation</keyword>
<dbReference type="Proteomes" id="UP001595900">
    <property type="component" value="Unassembled WGS sequence"/>
</dbReference>
<organism evidence="7 8">
    <name type="scientific">Gryllotalpicola reticulitermitis</name>
    <dbReference type="NCBI Taxonomy" id="1184153"/>
    <lineage>
        <taxon>Bacteria</taxon>
        <taxon>Bacillati</taxon>
        <taxon>Actinomycetota</taxon>
        <taxon>Actinomycetes</taxon>
        <taxon>Micrococcales</taxon>
        <taxon>Microbacteriaceae</taxon>
        <taxon>Gryllotalpicola</taxon>
    </lineage>
</organism>
<evidence type="ECO:0000256" key="2">
    <source>
        <dbReference type="ARBA" id="ARBA00023015"/>
    </source>
</evidence>
<evidence type="ECO:0000256" key="1">
    <source>
        <dbReference type="ARBA" id="ARBA00022491"/>
    </source>
</evidence>
<dbReference type="Pfam" id="PF13977">
    <property type="entry name" value="TetR_C_6"/>
    <property type="match status" value="1"/>
</dbReference>
<evidence type="ECO:0000313" key="7">
    <source>
        <dbReference type="EMBL" id="MFC4244506.1"/>
    </source>
</evidence>
<reference evidence="8" key="1">
    <citation type="journal article" date="2019" name="Int. J. Syst. Evol. Microbiol.">
        <title>The Global Catalogue of Microorganisms (GCM) 10K type strain sequencing project: providing services to taxonomists for standard genome sequencing and annotation.</title>
        <authorList>
            <consortium name="The Broad Institute Genomics Platform"/>
            <consortium name="The Broad Institute Genome Sequencing Center for Infectious Disease"/>
            <person name="Wu L."/>
            <person name="Ma J."/>
        </authorList>
    </citation>
    <scope>NUCLEOTIDE SEQUENCE [LARGE SCALE GENOMIC DNA]</scope>
    <source>
        <strain evidence="8">CGMCC 1.10363</strain>
    </source>
</reference>
<protein>
    <submittedName>
        <fullName evidence="7">TetR/AcrR family transcriptional regulator</fullName>
    </submittedName>
</protein>
<evidence type="ECO:0000256" key="4">
    <source>
        <dbReference type="ARBA" id="ARBA00023163"/>
    </source>
</evidence>
<sequence>MREVILAAARDVFCEVGYNAAAMVRIAVLAGVSYSKLITAFPDKEALLRELLSRRDDEDEERIDLDAITDPHDALDAVVGLVRFNSTHPGIVELFTVLAGESVSVNNPGHEFFAGRYESRLSTLRRTYTRGREAGLLDSRLTPDAAAAELIALMDGLQIQWLLSGGRTDMVALVRGYLNRQLIEPT</sequence>
<keyword evidence="8" id="KW-1185">Reference proteome</keyword>
<evidence type="ECO:0000256" key="3">
    <source>
        <dbReference type="ARBA" id="ARBA00023125"/>
    </source>
</evidence>
<keyword evidence="3 5" id="KW-0238">DNA-binding</keyword>
<feature type="domain" description="HTH tetR-type" evidence="6">
    <location>
        <begin position="1"/>
        <end position="59"/>
    </location>
</feature>
<dbReference type="Pfam" id="PF00440">
    <property type="entry name" value="TetR_N"/>
    <property type="match status" value="1"/>
</dbReference>
<name>A0ABV8QAM8_9MICO</name>
<dbReference type="PROSITE" id="PS50977">
    <property type="entry name" value="HTH_TETR_2"/>
    <property type="match status" value="1"/>
</dbReference>
<evidence type="ECO:0000313" key="8">
    <source>
        <dbReference type="Proteomes" id="UP001595900"/>
    </source>
</evidence>
<gene>
    <name evidence="7" type="ORF">ACFOYW_14105</name>
</gene>
<feature type="DNA-binding region" description="H-T-H motif" evidence="5">
    <location>
        <begin position="22"/>
        <end position="41"/>
    </location>
</feature>
<comment type="caution">
    <text evidence="7">The sequence shown here is derived from an EMBL/GenBank/DDBJ whole genome shotgun (WGS) entry which is preliminary data.</text>
</comment>
<dbReference type="PRINTS" id="PR00455">
    <property type="entry name" value="HTHTETR"/>
</dbReference>
<dbReference type="PANTHER" id="PTHR47506">
    <property type="entry name" value="TRANSCRIPTIONAL REGULATORY PROTEIN"/>
    <property type="match status" value="1"/>
</dbReference>
<accession>A0ABV8QAM8</accession>
<proteinExistence type="predicted"/>
<evidence type="ECO:0000256" key="5">
    <source>
        <dbReference type="PROSITE-ProRule" id="PRU00335"/>
    </source>
</evidence>
<dbReference type="SUPFAM" id="SSF46689">
    <property type="entry name" value="Homeodomain-like"/>
    <property type="match status" value="1"/>
</dbReference>
<keyword evidence="4" id="KW-0804">Transcription</keyword>
<dbReference type="InterPro" id="IPR009057">
    <property type="entry name" value="Homeodomain-like_sf"/>
</dbReference>
<keyword evidence="1" id="KW-0678">Repressor</keyword>
<dbReference type="InterPro" id="IPR036271">
    <property type="entry name" value="Tet_transcr_reg_TetR-rel_C_sf"/>
</dbReference>
<dbReference type="RefSeq" id="WP_390230146.1">
    <property type="nucleotide sequence ID" value="NZ_JBHSCN010000006.1"/>
</dbReference>
<dbReference type="Gene3D" id="1.10.357.10">
    <property type="entry name" value="Tetracycline Repressor, domain 2"/>
    <property type="match status" value="1"/>
</dbReference>
<evidence type="ECO:0000259" key="6">
    <source>
        <dbReference type="PROSITE" id="PS50977"/>
    </source>
</evidence>